<dbReference type="Gene3D" id="2.70.70.10">
    <property type="entry name" value="Glucose Permease (Domain IIA)"/>
    <property type="match status" value="1"/>
</dbReference>
<dbReference type="InterPro" id="IPR011055">
    <property type="entry name" value="Dup_hybrid_motif"/>
</dbReference>
<dbReference type="SUPFAM" id="SSF51261">
    <property type="entry name" value="Duplicated hybrid motif"/>
    <property type="match status" value="1"/>
</dbReference>
<dbReference type="InterPro" id="IPR016047">
    <property type="entry name" value="M23ase_b-sheet_dom"/>
</dbReference>
<dbReference type="FunFam" id="2.70.70.10:FF:000006">
    <property type="entry name" value="M23 family peptidase"/>
    <property type="match status" value="1"/>
</dbReference>
<dbReference type="InterPro" id="IPR050570">
    <property type="entry name" value="Cell_wall_metabolism_enzyme"/>
</dbReference>
<keyword evidence="6" id="KW-1185">Reference proteome</keyword>
<organism evidence="5 6">
    <name type="scientific">Selenomonas artemidis F0399</name>
    <dbReference type="NCBI Taxonomy" id="749551"/>
    <lineage>
        <taxon>Bacteria</taxon>
        <taxon>Bacillati</taxon>
        <taxon>Bacillota</taxon>
        <taxon>Negativicutes</taxon>
        <taxon>Selenomonadales</taxon>
        <taxon>Selenomonadaceae</taxon>
        <taxon>Selenomonas</taxon>
    </lineage>
</organism>
<dbReference type="CDD" id="cd12797">
    <property type="entry name" value="M23_peptidase"/>
    <property type="match status" value="1"/>
</dbReference>
<feature type="transmembrane region" description="Helical" evidence="3">
    <location>
        <begin position="65"/>
        <end position="88"/>
    </location>
</feature>
<evidence type="ECO:0000256" key="1">
    <source>
        <dbReference type="SAM" id="Coils"/>
    </source>
</evidence>
<proteinExistence type="predicted"/>
<name>E7N565_9FIRM</name>
<gene>
    <name evidence="5" type="ORF">HMPREF9555_02160</name>
</gene>
<feature type="coiled-coil region" evidence="1">
    <location>
        <begin position="105"/>
        <end position="132"/>
    </location>
</feature>
<keyword evidence="1" id="KW-0175">Coiled coil</keyword>
<accession>E7N565</accession>
<dbReference type="MEROPS" id="M23.009"/>
<dbReference type="HOGENOM" id="CLU_029425_2_3_9"/>
<dbReference type="Proteomes" id="UP000004633">
    <property type="component" value="Unassembled WGS sequence"/>
</dbReference>
<keyword evidence="3" id="KW-0472">Membrane</keyword>
<dbReference type="Pfam" id="PF01551">
    <property type="entry name" value="Peptidase_M23"/>
    <property type="match status" value="1"/>
</dbReference>
<dbReference type="STRING" id="749551.HMPREF9555_02160"/>
<feature type="domain" description="M23ase beta-sheet core" evidence="4">
    <location>
        <begin position="238"/>
        <end position="333"/>
    </location>
</feature>
<sequence>MGNNMDNNTNNINNNEDNSINNSTNHITVPPTSTEAVGKRFTLRLFDTESDVTRSVHLSLRAVRMLAVGAGAGLAVLIGASALSVYTLMHSYRHEAETAQLREANRIQQEQILTVSKKAAALEEELGKLRRTEDGLRAIVGAPETQPEDDNPQVGDAAPTGGVPHSATTDDLSEALAALERHIGVRRASLDELSGIVQKNYPGASGLGGTAPVTTPTGWPTDGFISSPYGLRFGGAEFHQGIDIAADTGTPITATADGVVTAAGWSGSGYGNMVDIDHGNGVMTRYGHASAVAVTAGEQVRRGQIIAYVGSTGHSTGPHLHYEVRLNGQPVNPAPYL</sequence>
<dbReference type="EMBL" id="AECV01000061">
    <property type="protein sequence ID" value="EFW28718.1"/>
    <property type="molecule type" value="Genomic_DNA"/>
</dbReference>
<evidence type="ECO:0000256" key="3">
    <source>
        <dbReference type="SAM" id="Phobius"/>
    </source>
</evidence>
<protein>
    <submittedName>
        <fullName evidence="5">Peptidase, M23 family</fullName>
    </submittedName>
</protein>
<keyword evidence="3" id="KW-0812">Transmembrane</keyword>
<dbReference type="AlphaFoldDB" id="E7N565"/>
<feature type="compositionally biased region" description="Low complexity" evidence="2">
    <location>
        <begin position="1"/>
        <end position="25"/>
    </location>
</feature>
<evidence type="ECO:0000313" key="5">
    <source>
        <dbReference type="EMBL" id="EFW28718.1"/>
    </source>
</evidence>
<evidence type="ECO:0000256" key="2">
    <source>
        <dbReference type="SAM" id="MobiDB-lite"/>
    </source>
</evidence>
<dbReference type="PANTHER" id="PTHR21666:SF270">
    <property type="entry name" value="MUREIN HYDROLASE ACTIVATOR ENVC"/>
    <property type="match status" value="1"/>
</dbReference>
<feature type="region of interest" description="Disordered" evidence="2">
    <location>
        <begin position="1"/>
        <end position="32"/>
    </location>
</feature>
<dbReference type="GO" id="GO:0004222">
    <property type="term" value="F:metalloendopeptidase activity"/>
    <property type="evidence" value="ECO:0007669"/>
    <property type="project" value="TreeGrafter"/>
</dbReference>
<dbReference type="PANTHER" id="PTHR21666">
    <property type="entry name" value="PEPTIDASE-RELATED"/>
    <property type="match status" value="1"/>
</dbReference>
<evidence type="ECO:0000313" key="6">
    <source>
        <dbReference type="Proteomes" id="UP000004633"/>
    </source>
</evidence>
<reference evidence="5 6" key="1">
    <citation type="submission" date="2010-08" db="EMBL/GenBank/DDBJ databases">
        <authorList>
            <person name="Weinstock G."/>
            <person name="Sodergren E."/>
            <person name="Clifton S."/>
            <person name="Fulton L."/>
            <person name="Fulton B."/>
            <person name="Courtney L."/>
            <person name="Fronick C."/>
            <person name="Harrison M."/>
            <person name="Strong C."/>
            <person name="Farmer C."/>
            <person name="Delahaunty K."/>
            <person name="Markovic C."/>
            <person name="Hall O."/>
            <person name="Minx P."/>
            <person name="Tomlinson C."/>
            <person name="Mitreva M."/>
            <person name="Hou S."/>
            <person name="Chen J."/>
            <person name="Wollam A."/>
            <person name="Pepin K.H."/>
            <person name="Johnson M."/>
            <person name="Bhonagiri V."/>
            <person name="Zhang X."/>
            <person name="Suruliraj S."/>
            <person name="Warren W."/>
            <person name="Chinwalla A."/>
            <person name="Mardis E.R."/>
            <person name="Wilson R.K."/>
        </authorList>
    </citation>
    <scope>NUCLEOTIDE SEQUENCE [LARGE SCALE GENOMIC DNA]</scope>
    <source>
        <strain evidence="5 6">F0399</strain>
    </source>
</reference>
<keyword evidence="3" id="KW-1133">Transmembrane helix</keyword>
<comment type="caution">
    <text evidence="5">The sequence shown here is derived from an EMBL/GenBank/DDBJ whole genome shotgun (WGS) entry which is preliminary data.</text>
</comment>
<feature type="region of interest" description="Disordered" evidence="2">
    <location>
        <begin position="142"/>
        <end position="167"/>
    </location>
</feature>
<evidence type="ECO:0000259" key="4">
    <source>
        <dbReference type="Pfam" id="PF01551"/>
    </source>
</evidence>